<keyword evidence="1" id="KW-0433">Leucine-rich repeat</keyword>
<dbReference type="PROSITE" id="PS51450">
    <property type="entry name" value="LRR"/>
    <property type="match status" value="2"/>
</dbReference>
<evidence type="ECO:0000256" key="4">
    <source>
        <dbReference type="SAM" id="SignalP"/>
    </source>
</evidence>
<evidence type="ECO:0000313" key="6">
    <source>
        <dbReference type="Proteomes" id="UP001176961"/>
    </source>
</evidence>
<accession>A0AA36HHC7</accession>
<dbReference type="Proteomes" id="UP001176961">
    <property type="component" value="Unassembled WGS sequence"/>
</dbReference>
<dbReference type="GO" id="GO:0016020">
    <property type="term" value="C:membrane"/>
    <property type="evidence" value="ECO:0007669"/>
    <property type="project" value="TreeGrafter"/>
</dbReference>
<dbReference type="InterPro" id="IPR052286">
    <property type="entry name" value="Wnt_signaling_inhibitor"/>
</dbReference>
<dbReference type="InterPro" id="IPR032675">
    <property type="entry name" value="LRR_dom_sf"/>
</dbReference>
<dbReference type="PANTHER" id="PTHR24364:SF18">
    <property type="entry name" value="LP06937P"/>
    <property type="match status" value="1"/>
</dbReference>
<dbReference type="SUPFAM" id="SSF52058">
    <property type="entry name" value="L domain-like"/>
    <property type="match status" value="1"/>
</dbReference>
<keyword evidence="3" id="KW-0677">Repeat</keyword>
<keyword evidence="6" id="KW-1185">Reference proteome</keyword>
<dbReference type="Gene3D" id="3.80.10.10">
    <property type="entry name" value="Ribonuclease Inhibitor"/>
    <property type="match status" value="1"/>
</dbReference>
<dbReference type="InterPro" id="IPR003591">
    <property type="entry name" value="Leu-rich_rpt_typical-subtyp"/>
</dbReference>
<gene>
    <name evidence="5" type="ORF">CYNAS_LOCUS22213</name>
</gene>
<evidence type="ECO:0000256" key="2">
    <source>
        <dbReference type="ARBA" id="ARBA00022729"/>
    </source>
</evidence>
<feature type="signal peptide" evidence="4">
    <location>
        <begin position="1"/>
        <end position="28"/>
    </location>
</feature>
<dbReference type="SMART" id="SM00369">
    <property type="entry name" value="LRR_TYP"/>
    <property type="match status" value="5"/>
</dbReference>
<dbReference type="Pfam" id="PF13855">
    <property type="entry name" value="LRR_8"/>
    <property type="match status" value="2"/>
</dbReference>
<dbReference type="PANTHER" id="PTHR24364">
    <property type="entry name" value="LP06937P"/>
    <property type="match status" value="1"/>
</dbReference>
<feature type="chain" id="PRO_5041337931" evidence="4">
    <location>
        <begin position="29"/>
        <end position="357"/>
    </location>
</feature>
<dbReference type="InterPro" id="IPR001611">
    <property type="entry name" value="Leu-rich_rpt"/>
</dbReference>
<evidence type="ECO:0000256" key="3">
    <source>
        <dbReference type="ARBA" id="ARBA00022737"/>
    </source>
</evidence>
<dbReference type="EMBL" id="CATQJL010000326">
    <property type="protein sequence ID" value="CAJ0610230.1"/>
    <property type="molecule type" value="Genomic_DNA"/>
</dbReference>
<reference evidence="5" key="1">
    <citation type="submission" date="2023-07" db="EMBL/GenBank/DDBJ databases">
        <authorList>
            <consortium name="CYATHOMIX"/>
        </authorList>
    </citation>
    <scope>NUCLEOTIDE SEQUENCE</scope>
    <source>
        <strain evidence="5">N/A</strain>
    </source>
</reference>
<comment type="caution">
    <text evidence="5">The sequence shown here is derived from an EMBL/GenBank/DDBJ whole genome shotgun (WGS) entry which is preliminary data.</text>
</comment>
<name>A0AA36HHC7_CYLNA</name>
<evidence type="ECO:0000256" key="1">
    <source>
        <dbReference type="ARBA" id="ARBA00022614"/>
    </source>
</evidence>
<protein>
    <submittedName>
        <fullName evidence="5">Uncharacterized protein</fullName>
    </submittedName>
</protein>
<sequence length="357" mass="40457">MPLVVFNIPGLGFALLRTAVIFSAAVHARDRPPFTQEDPNLQYLCRGSLSDYAACQCKEDEGEVACINAQFVDTDVFFNLNAHYKSLQKVTFHGNNFQDLPSTSLFGSVSHSRLHTLNISANYIVNLNSNALKGLPNLRVLDLSNNEIVLKESDVDFLTHTPRLTELYLRRAFTATINRTVQFDLMMRMFKKANLKHLEVLDLSYNFLQTVPFELPCPFPSLTSLDLRQNFLKTLTVNSSCLSNVRSLDLSRNQFYSLTPSFRELASSAPADTYVLRNPFHCDCKSNDYITWVRSTDVIRDKHSLVCDRASPRNYVGARLVEVPLHKLDCSVNLFAMSSPHYSLFTALVILFTSFLF</sequence>
<evidence type="ECO:0000313" key="5">
    <source>
        <dbReference type="EMBL" id="CAJ0610230.1"/>
    </source>
</evidence>
<proteinExistence type="predicted"/>
<dbReference type="AlphaFoldDB" id="A0AA36HHC7"/>
<keyword evidence="2 4" id="KW-0732">Signal</keyword>
<organism evidence="5 6">
    <name type="scientific">Cylicocyclus nassatus</name>
    <name type="common">Nematode worm</name>
    <dbReference type="NCBI Taxonomy" id="53992"/>
    <lineage>
        <taxon>Eukaryota</taxon>
        <taxon>Metazoa</taxon>
        <taxon>Ecdysozoa</taxon>
        <taxon>Nematoda</taxon>
        <taxon>Chromadorea</taxon>
        <taxon>Rhabditida</taxon>
        <taxon>Rhabditina</taxon>
        <taxon>Rhabditomorpha</taxon>
        <taxon>Strongyloidea</taxon>
        <taxon>Strongylidae</taxon>
        <taxon>Cylicocyclus</taxon>
    </lineage>
</organism>